<proteinExistence type="predicted"/>
<keyword evidence="2" id="KW-0843">Virulence</keyword>
<keyword evidence="3" id="KW-0732">Signal</keyword>
<reference evidence="4 5" key="1">
    <citation type="submission" date="2021-01" db="EMBL/GenBank/DDBJ databases">
        <title>Sequencing the genomes of 1000 actinobacteria strains.</title>
        <authorList>
            <person name="Klenk H.-P."/>
        </authorList>
    </citation>
    <scope>NUCLEOTIDE SEQUENCE [LARGE SCALE GENOMIC DNA]</scope>
    <source>
        <strain evidence="4 5">DSM 18662</strain>
    </source>
</reference>
<feature type="chain" id="PRO_5045088000" evidence="3">
    <location>
        <begin position="28"/>
        <end position="1002"/>
    </location>
</feature>
<dbReference type="Gene3D" id="3.40.720.10">
    <property type="entry name" value="Alkaline Phosphatase, subunit A"/>
    <property type="match status" value="1"/>
</dbReference>
<dbReference type="EMBL" id="JAFBCF010000001">
    <property type="protein sequence ID" value="MBM7799093.1"/>
    <property type="molecule type" value="Genomic_DNA"/>
</dbReference>
<dbReference type="InterPro" id="IPR015943">
    <property type="entry name" value="WD40/YVTN_repeat-like_dom_sf"/>
</dbReference>
<dbReference type="InterPro" id="IPR007312">
    <property type="entry name" value="Phosphoesterase"/>
</dbReference>
<comment type="caution">
    <text evidence="4">The sequence shown here is derived from an EMBL/GenBank/DDBJ whole genome shotgun (WGS) entry which is preliminary data.</text>
</comment>
<evidence type="ECO:0000313" key="5">
    <source>
        <dbReference type="Proteomes" id="UP000704762"/>
    </source>
</evidence>
<dbReference type="InterPro" id="IPR011045">
    <property type="entry name" value="N2O_reductase_N"/>
</dbReference>
<name>A0ABS2RJA5_9ACTN</name>
<gene>
    <name evidence="4" type="ORF">JOE57_002014</name>
</gene>
<dbReference type="InterPro" id="IPR017850">
    <property type="entry name" value="Alkaline_phosphatase_core_sf"/>
</dbReference>
<keyword evidence="4" id="KW-0238">DNA-binding</keyword>
<evidence type="ECO:0000256" key="3">
    <source>
        <dbReference type="SAM" id="SignalP"/>
    </source>
</evidence>
<dbReference type="Proteomes" id="UP000704762">
    <property type="component" value="Unassembled WGS sequence"/>
</dbReference>
<evidence type="ECO:0000256" key="1">
    <source>
        <dbReference type="ARBA" id="ARBA00022801"/>
    </source>
</evidence>
<keyword evidence="1" id="KW-0378">Hydrolase</keyword>
<dbReference type="GO" id="GO:0003677">
    <property type="term" value="F:DNA binding"/>
    <property type="evidence" value="ECO:0007669"/>
    <property type="project" value="UniProtKB-KW"/>
</dbReference>
<accession>A0ABS2RJA5</accession>
<dbReference type="SUPFAM" id="SSF53649">
    <property type="entry name" value="Alkaline phosphatase-like"/>
    <property type="match status" value="1"/>
</dbReference>
<dbReference type="SUPFAM" id="SSF50974">
    <property type="entry name" value="Nitrous oxide reductase, N-terminal domain"/>
    <property type="match status" value="2"/>
</dbReference>
<organism evidence="4 5">
    <name type="scientific">Microlunatus panaciterrae</name>
    <dbReference type="NCBI Taxonomy" id="400768"/>
    <lineage>
        <taxon>Bacteria</taxon>
        <taxon>Bacillati</taxon>
        <taxon>Actinomycetota</taxon>
        <taxon>Actinomycetes</taxon>
        <taxon>Propionibacteriales</taxon>
        <taxon>Propionibacteriaceae</taxon>
        <taxon>Microlunatus</taxon>
    </lineage>
</organism>
<dbReference type="PANTHER" id="PTHR47197">
    <property type="entry name" value="PROTEIN NIRF"/>
    <property type="match status" value="1"/>
</dbReference>
<protein>
    <submittedName>
        <fullName evidence="4">DNA-binding beta-propeller fold protein YncE</fullName>
    </submittedName>
</protein>
<sequence length="1002" mass="107747">MRTRIIRITICLMGFGLVAGISPAAVARPAPESRNAAGAYLARFGAPAGAGVVAGPDSPSSFDATLPNGRRVTPAGISVQVGQNPLNSALTPDGRYLVTSNDDERNTTDIARSVVPTDTKPGSDVSRGLYTLGVIRTADMTLVASVPVPKRLAPANPGSTFNGRTNGDGVAGLFLGLVIVPTADGYTLYAAGGVADVVYRYPMQADGTLGTPTQIPVPVPNDKTQATYGMAAPGWLTLSKDARTLYVVNNNGNSVTPIDLTSAPPVAGTPVPVGYFPYAAQLYRDKLFVSNWGLTQRSFADGEGTTNASKRQVHHGTPYIGGGSTNLFANPVTDPEKSSSLSVLSLNSGTPVAQGSLSLARPIDGVHIVGGTHPSALALARGGHGRPSALYVTDTNEDRIAVIDPDSERVVRKVALPAPTVGDVSSLDQREHVVFGLQPNALAVSPDQRRLYVAEAGLNSVAVYDLYRRAQKPRFLGRIPTGWYPTGVTVSADGASLFITNAKGAGSPYGFQGPVNGVTREVNWMFGSVQKVDLTALDLKRSTHRVYANTAVQRKPDRHLLSTLQHKITHVVYILRENKTYDTYLGDDAILNARGANGGGGEYARYAADVPNTRKLAEQFAVGDNVYADAEESNAGHSFALAATSTDFQQKTQLERGARPLTNIKNQDPEDYPLRGYLFNAMARGKRSFRDYGDSIRISGYDEGSFSDYCADDPKLGCSNTTYNNIQDTTSPTVGLGGLYSETLPALKVLGGHLDEHYPGWNLRISDQRRAREFITDFQALIDQGRAPQFTYVWLPGDHTGGCSTGTVSCRPDQEVIDNDKALGQILDYLTHSAIWPRTAVFLAEDDGQSSPDHVSPHRTYSMVISPYVKHETVIHRLSSTVSIPKTIEEILNLPAMGYGDLLANDLLDWFTTKPDYTPFTPVSDSAYPAEKPVPAVAQRIWDLTAELTDEGYDNATAQLGVLDRLYNESRRLAEHPQAVKDYERRQEALYAQARRVAASGG</sequence>
<feature type="signal peptide" evidence="3">
    <location>
        <begin position="1"/>
        <end position="27"/>
    </location>
</feature>
<dbReference type="Gene3D" id="2.130.10.10">
    <property type="entry name" value="YVTN repeat-like/Quinoprotein amine dehydrogenase"/>
    <property type="match status" value="2"/>
</dbReference>
<evidence type="ECO:0000313" key="4">
    <source>
        <dbReference type="EMBL" id="MBM7799093.1"/>
    </source>
</evidence>
<keyword evidence="5" id="KW-1185">Reference proteome</keyword>
<dbReference type="PANTHER" id="PTHR47197:SF3">
    <property type="entry name" value="DIHYDRO-HEME D1 DEHYDROGENASE"/>
    <property type="match status" value="1"/>
</dbReference>
<dbReference type="Pfam" id="PF04185">
    <property type="entry name" value="Phosphoesterase"/>
    <property type="match status" value="1"/>
</dbReference>
<dbReference type="RefSeq" id="WP_204917624.1">
    <property type="nucleotide sequence ID" value="NZ_BAAAQP010000002.1"/>
</dbReference>
<evidence type="ECO:0000256" key="2">
    <source>
        <dbReference type="ARBA" id="ARBA00023026"/>
    </source>
</evidence>
<dbReference type="InterPro" id="IPR051200">
    <property type="entry name" value="Host-pathogen_enzymatic-act"/>
</dbReference>